<evidence type="ECO:0000313" key="1">
    <source>
        <dbReference type="EMBL" id="VAV82551.1"/>
    </source>
</evidence>
<proteinExistence type="predicted"/>
<protein>
    <submittedName>
        <fullName evidence="1">Uncharacterized protein</fullName>
    </submittedName>
</protein>
<dbReference type="AlphaFoldDB" id="A0A3B0QPS4"/>
<reference evidence="1" key="1">
    <citation type="submission" date="2018-06" db="EMBL/GenBank/DDBJ databases">
        <authorList>
            <person name="Zhirakovskaya E."/>
        </authorList>
    </citation>
    <scope>NUCLEOTIDE SEQUENCE</scope>
</reference>
<name>A0A3B0QPS4_9ZZZZ</name>
<accession>A0A3B0QPS4</accession>
<sequence length="62" mass="7269">MSFYSGRYSTSTGEAEDWLKYHPKGREKVLLREVEVCRFCAKKFLSLYPLRCCTDHAGLDEF</sequence>
<gene>
    <name evidence="1" type="ORF">MNBD_DELTA01-1641</name>
</gene>
<dbReference type="EMBL" id="UOEA01000021">
    <property type="protein sequence ID" value="VAV82551.1"/>
    <property type="molecule type" value="Genomic_DNA"/>
</dbReference>
<organism evidence="1">
    <name type="scientific">hydrothermal vent metagenome</name>
    <dbReference type="NCBI Taxonomy" id="652676"/>
    <lineage>
        <taxon>unclassified sequences</taxon>
        <taxon>metagenomes</taxon>
        <taxon>ecological metagenomes</taxon>
    </lineage>
</organism>